<dbReference type="Gene3D" id="3.40.50.1000">
    <property type="entry name" value="HAD superfamily/HAD-like"/>
    <property type="match status" value="1"/>
</dbReference>
<dbReference type="InterPro" id="IPR023299">
    <property type="entry name" value="ATPase_P-typ_cyto_dom_N"/>
</dbReference>
<dbReference type="PROSITE" id="PS00154">
    <property type="entry name" value="ATPASE_E1_E2"/>
    <property type="match status" value="1"/>
</dbReference>
<feature type="compositionally biased region" description="Polar residues" evidence="9">
    <location>
        <begin position="160"/>
        <end position="175"/>
    </location>
</feature>
<keyword evidence="5" id="KW-1278">Translocase</keyword>
<evidence type="ECO:0000256" key="1">
    <source>
        <dbReference type="ARBA" id="ARBA00004651"/>
    </source>
</evidence>
<dbReference type="InterPro" id="IPR018303">
    <property type="entry name" value="ATPase_P-typ_P_site"/>
</dbReference>
<feature type="compositionally biased region" description="Low complexity" evidence="9">
    <location>
        <begin position="123"/>
        <end position="141"/>
    </location>
</feature>
<comment type="caution">
    <text evidence="12">The sequence shown here is derived from an EMBL/GenBank/DDBJ whole genome shotgun (WGS) entry which is preliminary data.</text>
</comment>
<dbReference type="InterPro" id="IPR008250">
    <property type="entry name" value="ATPase_P-typ_transduc_dom_A_sf"/>
</dbReference>
<dbReference type="RefSeq" id="WP_307167288.1">
    <property type="nucleotide sequence ID" value="NZ_JAUSWV010000002.1"/>
</dbReference>
<dbReference type="SUPFAM" id="SSF56784">
    <property type="entry name" value="HAD-like"/>
    <property type="match status" value="1"/>
</dbReference>
<keyword evidence="7" id="KW-0472">Membrane</keyword>
<feature type="region of interest" description="Disordered" evidence="9">
    <location>
        <begin position="413"/>
        <end position="435"/>
    </location>
</feature>
<dbReference type="InterPro" id="IPR001757">
    <property type="entry name" value="P_typ_ATPase"/>
</dbReference>
<dbReference type="PRINTS" id="PR00119">
    <property type="entry name" value="CATATPASE"/>
</dbReference>
<dbReference type="InterPro" id="IPR023298">
    <property type="entry name" value="ATPase_P-typ_TM_dom_sf"/>
</dbReference>
<sequence length="1574" mass="161146">MNGSLLTRPTAAAAGVVLAGPRLLARGAAPAVGAAAGAVVSTAQAGVRGADLALRLARVARTALPGGTGDWRTGTRAHLALREATPEEVRQAEGAERAANRAGGLDDAQRTAQSTGGPGPGGSEPSAAEAALSARESAGAGHTVRQGAETEQTTDRPSGAEQTTDRPSGAEQSAEQPEDEEQTAGAPGSERHAAKAPGAGGHAAGAAAGGEHAEGVPGGAGRAVSWSRRTEDLARRVAVDLAEHPDVALAYWDRGLARLVVVATEDAVGDRVMERAAELAERHGLVPDDGTVEELGHPGDPASVRTAAAALAADAVGIAAAWAAYALRLPSSPRLATATLTLLRENPRFRSWLRLRLGSARMDVALAVANAAVHGAGQSPTSLVLDGALRGCQLAEALMRTAAFETVHDELCRPERDSVPPDASLRPPLRTSPAQEYAAHASTGSVVGAVATLLVKHDVNEAAEAVLAGSPKAARYGPAAFHAVLSGALSRAGVLVRDPDRLRQLEMAGTVVLHPSALRTPGDGVDPWTEVVLDAARQAGLRVVVVDDPALAEFTGLADQVVGSERPLSEVVDELRAEGGVLTVARPRPGEDADVTRGLLHGDVAIALTDGDGQVVWGADILAPQGLVDVWRVMTAVSVARAVGRRSQTLARSGAALSGLLVAVGESRGSNPTPLPGLRHAPVDAAAAAALFTGARAAVGVAVARAPHPRPRVAWHALDPEDVRERLAHEAPPEPTAAEQATARMRAVVDPVVRLPVLAPAKWTLQLARAVRSELDDPLTPVLAVGSAASAILGSAMDALLVLGALDLNALVGGVQRLRAERALSGLFAQQKQKARVADEGPSAEPHVVDAANLSPGDVIDLKADDVVPADARLLWEDGLEVDESALTGESLPAGKSTDPAPRAPVAERHCMVFEGTTVVAGRARAVVVDTGDRTEAARAVSLAARVPSAGGVQARIQELTRKAMPLTMAGGAAVTGLSLLRGTPIRQAVSGGVAVAVAAVPEGLPLVATVAQLAAARRLSGRGLLVRTPRTLEALGRMDTVCFDKTGTLTENRLRLVRVAGADGTVHTPDEPAAADTLRVAARACPRLDGDSVRPVHATDEAVLDAAGPDPRWTQTEGLPFEAGRGYAAAVGRTGDGSRVLVVKGAPETVLPTCSDLPSQAPDQAHALAGDGLRVLAVARRPLREDEEAQDVLEAPLGDLEFTGLLALADVARETSPALVRGLRAAGVRPVVLTGDHPQTARAIAADLGWPDDASVVTGDELAAADRSARARMLRDADVVARVAPEQKLQVVEALRDAGRVVGMVGDGANDAAAIRAADIGVGINARGSAAARNAADLVVTGDDLSVLIEAVHEGRALWHSVADAIAILIGGNAGEVGFGILGTLLSGAAPLSTRQMLLVNLFTDLFPAMAVAVTPSRTQKEEDGERTGADADAPLGTALLGAPLIRQIRHRALTTCLGATVAWLFGRFTPGTARRSTTMALCAVVGTQLAQTLTDRRDSPLVRATSLGSAVALVVLVQTPGASQLFGCTPLGPLAWAGVAAAIALAVAGQRAVPKVEEALTERWPTLAAQLG</sequence>
<comment type="catalytic activity">
    <reaction evidence="8">
        <text>ATP + H2O = ADP + phosphate + H(+)</text>
        <dbReference type="Rhea" id="RHEA:13065"/>
        <dbReference type="ChEBI" id="CHEBI:15377"/>
        <dbReference type="ChEBI" id="CHEBI:15378"/>
        <dbReference type="ChEBI" id="CHEBI:30616"/>
        <dbReference type="ChEBI" id="CHEBI:43474"/>
        <dbReference type="ChEBI" id="CHEBI:456216"/>
    </reaction>
</comment>
<evidence type="ECO:0000259" key="11">
    <source>
        <dbReference type="Pfam" id="PF00689"/>
    </source>
</evidence>
<dbReference type="Pfam" id="PF00122">
    <property type="entry name" value="E1-E2_ATPase"/>
    <property type="match status" value="1"/>
</dbReference>
<evidence type="ECO:0000259" key="10">
    <source>
        <dbReference type="Pfam" id="PF00122"/>
    </source>
</evidence>
<dbReference type="NCBIfam" id="TIGR01494">
    <property type="entry name" value="ATPase_P-type"/>
    <property type="match status" value="2"/>
</dbReference>
<dbReference type="InterPro" id="IPR036412">
    <property type="entry name" value="HAD-like_sf"/>
</dbReference>
<evidence type="ECO:0000256" key="3">
    <source>
        <dbReference type="ARBA" id="ARBA00022741"/>
    </source>
</evidence>
<evidence type="ECO:0000313" key="12">
    <source>
        <dbReference type="EMBL" id="MDQ0585615.1"/>
    </source>
</evidence>
<name>A0ABU0P2J5_STRRH</name>
<comment type="subcellular location">
    <subcellularLocation>
        <location evidence="1">Cell membrane</location>
        <topology evidence="1">Multi-pass membrane protein</topology>
    </subcellularLocation>
</comment>
<evidence type="ECO:0000313" key="13">
    <source>
        <dbReference type="Proteomes" id="UP001230654"/>
    </source>
</evidence>
<dbReference type="SUPFAM" id="SSF81653">
    <property type="entry name" value="Calcium ATPase, transduction domain A"/>
    <property type="match status" value="1"/>
</dbReference>
<dbReference type="InterPro" id="IPR006068">
    <property type="entry name" value="ATPase_P-typ_cation-transptr_C"/>
</dbReference>
<feature type="region of interest" description="Disordered" evidence="9">
    <location>
        <begin position="82"/>
        <end position="227"/>
    </location>
</feature>
<feature type="domain" description="Cation-transporting P-type ATPase C-terminal" evidence="11">
    <location>
        <begin position="1391"/>
        <end position="1549"/>
    </location>
</feature>
<feature type="compositionally biased region" description="Basic and acidic residues" evidence="9">
    <location>
        <begin position="82"/>
        <end position="99"/>
    </location>
</feature>
<dbReference type="Gene3D" id="3.40.1110.10">
    <property type="entry name" value="Calcium-transporting ATPase, cytoplasmic domain N"/>
    <property type="match status" value="1"/>
</dbReference>
<keyword evidence="4" id="KW-0067">ATP-binding</keyword>
<keyword evidence="2" id="KW-0812">Transmembrane</keyword>
<dbReference type="Pfam" id="PF00702">
    <property type="entry name" value="Hydrolase"/>
    <property type="match status" value="1"/>
</dbReference>
<dbReference type="Proteomes" id="UP001230654">
    <property type="component" value="Unassembled WGS sequence"/>
</dbReference>
<protein>
    <submittedName>
        <fullName evidence="12">Cation-transporting ATPase I</fullName>
    </submittedName>
</protein>
<dbReference type="SFLD" id="SFLDG00002">
    <property type="entry name" value="C1.7:_P-type_atpase_like"/>
    <property type="match status" value="1"/>
</dbReference>
<dbReference type="EMBL" id="JAUSWV010000002">
    <property type="protein sequence ID" value="MDQ0585615.1"/>
    <property type="molecule type" value="Genomic_DNA"/>
</dbReference>
<evidence type="ECO:0000256" key="5">
    <source>
        <dbReference type="ARBA" id="ARBA00022967"/>
    </source>
</evidence>
<keyword evidence="6" id="KW-1133">Transmembrane helix</keyword>
<dbReference type="Pfam" id="PF00689">
    <property type="entry name" value="Cation_ATPase_C"/>
    <property type="match status" value="1"/>
</dbReference>
<dbReference type="Gene3D" id="2.70.150.10">
    <property type="entry name" value="Calcium-transporting ATPase, cytoplasmic transduction domain A"/>
    <property type="match status" value="1"/>
</dbReference>
<dbReference type="InterPro" id="IPR044492">
    <property type="entry name" value="P_typ_ATPase_HD_dom"/>
</dbReference>
<dbReference type="InterPro" id="IPR023214">
    <property type="entry name" value="HAD_sf"/>
</dbReference>
<dbReference type="SUPFAM" id="SSF81665">
    <property type="entry name" value="Calcium ATPase, transmembrane domain M"/>
    <property type="match status" value="1"/>
</dbReference>
<evidence type="ECO:0000256" key="2">
    <source>
        <dbReference type="ARBA" id="ARBA00022692"/>
    </source>
</evidence>
<accession>A0ABU0P2J5</accession>
<dbReference type="Gene3D" id="1.20.1110.10">
    <property type="entry name" value="Calcium-transporting ATPase, transmembrane domain"/>
    <property type="match status" value="1"/>
</dbReference>
<dbReference type="InterPro" id="IPR059000">
    <property type="entry name" value="ATPase_P-type_domA"/>
</dbReference>
<evidence type="ECO:0000256" key="8">
    <source>
        <dbReference type="ARBA" id="ARBA00049360"/>
    </source>
</evidence>
<dbReference type="PANTHER" id="PTHR42861">
    <property type="entry name" value="CALCIUM-TRANSPORTING ATPASE"/>
    <property type="match status" value="1"/>
</dbReference>
<dbReference type="PRINTS" id="PR00120">
    <property type="entry name" value="HATPASE"/>
</dbReference>
<gene>
    <name evidence="12" type="ORF">QF030_007793</name>
</gene>
<keyword evidence="13" id="KW-1185">Reference proteome</keyword>
<dbReference type="SFLD" id="SFLDF00027">
    <property type="entry name" value="p-type_atpase"/>
    <property type="match status" value="1"/>
</dbReference>
<dbReference type="SFLD" id="SFLDS00003">
    <property type="entry name" value="Haloacid_Dehalogenase"/>
    <property type="match status" value="1"/>
</dbReference>
<keyword evidence="3" id="KW-0547">Nucleotide-binding</keyword>
<evidence type="ECO:0000256" key="6">
    <source>
        <dbReference type="ARBA" id="ARBA00022989"/>
    </source>
</evidence>
<evidence type="ECO:0000256" key="4">
    <source>
        <dbReference type="ARBA" id="ARBA00022840"/>
    </source>
</evidence>
<evidence type="ECO:0000256" key="9">
    <source>
        <dbReference type="SAM" id="MobiDB-lite"/>
    </source>
</evidence>
<reference evidence="12 13" key="1">
    <citation type="submission" date="2023-07" db="EMBL/GenBank/DDBJ databases">
        <title>Comparative genomics of wheat-associated soil bacteria to identify genetic determinants of phenazine resistance.</title>
        <authorList>
            <person name="Mouncey N."/>
        </authorList>
    </citation>
    <scope>NUCLEOTIDE SEQUENCE [LARGE SCALE GENOMIC DNA]</scope>
    <source>
        <strain evidence="12 13">B2I6</strain>
    </source>
</reference>
<evidence type="ECO:0000256" key="7">
    <source>
        <dbReference type="ARBA" id="ARBA00023136"/>
    </source>
</evidence>
<proteinExistence type="predicted"/>
<organism evidence="12 13">
    <name type="scientific">Streptomyces rishiriensis</name>
    <dbReference type="NCBI Taxonomy" id="68264"/>
    <lineage>
        <taxon>Bacteria</taxon>
        <taxon>Bacillati</taxon>
        <taxon>Actinomycetota</taxon>
        <taxon>Actinomycetes</taxon>
        <taxon>Kitasatosporales</taxon>
        <taxon>Streptomycetaceae</taxon>
        <taxon>Streptomyces</taxon>
    </lineage>
</organism>
<feature type="domain" description="P-type ATPase A" evidence="10">
    <location>
        <begin position="831"/>
        <end position="944"/>
    </location>
</feature>